<gene>
    <name evidence="2" type="ORF">GQ607_002177</name>
</gene>
<dbReference type="EMBL" id="WOWK01000006">
    <property type="protein sequence ID" value="KAF0330773.1"/>
    <property type="molecule type" value="Genomic_DNA"/>
</dbReference>
<dbReference type="PANTHER" id="PTHR40619">
    <property type="entry name" value="FUNGAL STAND N-TERMINAL GOODBYE DOMAIN-CONTAINING PROTEIN"/>
    <property type="match status" value="1"/>
</dbReference>
<sequence>MGECVDTYMVRRASEIDSSWQISATNKLAEQRSQQQVSERAQERTNSFWGFVKTFVKHAKREDLKKFHINGQHRWDDVKRIASEAIEKDAEKTRWRKNPFKAAGRSLQKSASNLEMLLNFLPNDGVAGVLCGALTFVFFAAKRLDEVRTKILACLESLPEIVEQTEAYVNIYDADPKVWSAAENLYIGILDGVERMLQWIDESAFERAFKSLLLPATFGAKLEEETIKKNINDKVIIFRETVQVNLHRRMGRQENALRTLQTQLNSLVSYAQWRHGMDVNNGQIHGNRTLTGLKPENPHAIVLFKTFINLNQLRDILDVEPRLVRKDVETATIDVQNACAPGLINHAFSMLRNERFIVWLQSNMSQILIINGGMQLNAEQEATSPLTLLSCFLSASVSQHPERSFSILHLCGQHNSPNDSCSGPTGIIRCLNYQLANAVTQDHVDLSQIDMNVVEGIKAQQPRVLCSLFDLLLSAAAGKAVFVIVDGISFMEEGHYAEQFGKFVEFLRDLVNNANLRRPGYILKVLLTNPSTSIHARRWLPGDCILEMEDVEDTQDIPGEAEMFMM</sequence>
<comment type="caution">
    <text evidence="2">The sequence shown here is derived from an EMBL/GenBank/DDBJ whole genome shotgun (WGS) entry which is preliminary data.</text>
</comment>
<evidence type="ECO:0000259" key="1">
    <source>
        <dbReference type="Pfam" id="PF24809"/>
    </source>
</evidence>
<dbReference type="AlphaFoldDB" id="A0A8H3ZT03"/>
<evidence type="ECO:0000313" key="2">
    <source>
        <dbReference type="EMBL" id="KAF0330773.1"/>
    </source>
</evidence>
<dbReference type="Pfam" id="PF24809">
    <property type="entry name" value="DUF7708"/>
    <property type="match status" value="1"/>
</dbReference>
<keyword evidence="3" id="KW-1185">Reference proteome</keyword>
<dbReference type="PANTHER" id="PTHR40619:SF3">
    <property type="entry name" value="FUNGAL STAND N-TERMINAL GOODBYE DOMAIN-CONTAINING PROTEIN"/>
    <property type="match status" value="1"/>
</dbReference>
<reference evidence="2 3" key="1">
    <citation type="submission" date="2019-12" db="EMBL/GenBank/DDBJ databases">
        <title>A genome sequence resource for the geographically widespread anthracnose pathogen Colletotrichum asianum.</title>
        <authorList>
            <person name="Meng Y."/>
        </authorList>
    </citation>
    <scope>NUCLEOTIDE SEQUENCE [LARGE SCALE GENOMIC DNA]</scope>
    <source>
        <strain evidence="2 3">ICMP 18580</strain>
    </source>
</reference>
<name>A0A8H3ZT03_9PEZI</name>
<accession>A0A8H3ZT03</accession>
<organism evidence="2 3">
    <name type="scientific">Colletotrichum asianum</name>
    <dbReference type="NCBI Taxonomy" id="702518"/>
    <lineage>
        <taxon>Eukaryota</taxon>
        <taxon>Fungi</taxon>
        <taxon>Dikarya</taxon>
        <taxon>Ascomycota</taxon>
        <taxon>Pezizomycotina</taxon>
        <taxon>Sordariomycetes</taxon>
        <taxon>Hypocreomycetidae</taxon>
        <taxon>Glomerellales</taxon>
        <taxon>Glomerellaceae</taxon>
        <taxon>Colletotrichum</taxon>
        <taxon>Colletotrichum gloeosporioides species complex</taxon>
    </lineage>
</organism>
<protein>
    <recommendedName>
        <fullName evidence="1">DUF7708 domain-containing protein</fullName>
    </recommendedName>
</protein>
<dbReference type="InterPro" id="IPR056125">
    <property type="entry name" value="DUF7708"/>
</dbReference>
<dbReference type="OrthoDB" id="5419927at2759"/>
<proteinExistence type="predicted"/>
<feature type="domain" description="DUF7708" evidence="1">
    <location>
        <begin position="130"/>
        <end position="230"/>
    </location>
</feature>
<dbReference type="Proteomes" id="UP000434172">
    <property type="component" value="Unassembled WGS sequence"/>
</dbReference>
<evidence type="ECO:0000313" key="3">
    <source>
        <dbReference type="Proteomes" id="UP000434172"/>
    </source>
</evidence>